<evidence type="ECO:0000259" key="8">
    <source>
        <dbReference type="Pfam" id="PF13359"/>
    </source>
</evidence>
<dbReference type="AlphaFoldDB" id="A0AAG5DSN1"/>
<dbReference type="Pfam" id="PF13359">
    <property type="entry name" value="DDE_Tnp_4"/>
    <property type="match status" value="1"/>
</dbReference>
<feature type="domain" description="DDE Tnp4" evidence="8">
    <location>
        <begin position="179"/>
        <end position="345"/>
    </location>
</feature>
<evidence type="ECO:0000313" key="9">
    <source>
        <dbReference type="EnsemblMetazoa" id="ENSAATROPP013598"/>
    </source>
</evidence>
<protein>
    <recommendedName>
        <fullName evidence="8">DDE Tnp4 domain-containing protein</fullName>
    </recommendedName>
</protein>
<dbReference type="GO" id="GO:0004518">
    <property type="term" value="F:nuclease activity"/>
    <property type="evidence" value="ECO:0007669"/>
    <property type="project" value="UniProtKB-KW"/>
</dbReference>
<keyword evidence="4" id="KW-0540">Nuclease</keyword>
<dbReference type="PANTHER" id="PTHR22930:SF269">
    <property type="entry name" value="NUCLEASE HARBI1-LIKE PROTEIN"/>
    <property type="match status" value="1"/>
</dbReference>
<keyword evidence="10" id="KW-1185">Reference proteome</keyword>
<keyword evidence="6" id="KW-0378">Hydrolase</keyword>
<keyword evidence="7" id="KW-0539">Nucleus</keyword>
<reference evidence="9" key="1">
    <citation type="submission" date="2024-04" db="UniProtKB">
        <authorList>
            <consortium name="EnsemblMetazoa"/>
        </authorList>
    </citation>
    <scope>IDENTIFICATION</scope>
    <source>
        <strain evidence="9">EBRO</strain>
    </source>
</reference>
<dbReference type="EnsemblMetazoa" id="ENSAATROPT015103">
    <property type="protein sequence ID" value="ENSAATROPP013598"/>
    <property type="gene ID" value="ENSAATROPG012282"/>
</dbReference>
<evidence type="ECO:0000256" key="3">
    <source>
        <dbReference type="ARBA" id="ARBA00006958"/>
    </source>
</evidence>
<dbReference type="InterPro" id="IPR045249">
    <property type="entry name" value="HARBI1-like"/>
</dbReference>
<dbReference type="Proteomes" id="UP000075880">
    <property type="component" value="Unassembled WGS sequence"/>
</dbReference>
<proteinExistence type="inferred from homology"/>
<evidence type="ECO:0000313" key="10">
    <source>
        <dbReference type="Proteomes" id="UP000075880"/>
    </source>
</evidence>
<evidence type="ECO:0000256" key="1">
    <source>
        <dbReference type="ARBA" id="ARBA00001968"/>
    </source>
</evidence>
<comment type="cofactor">
    <cofactor evidence="1">
        <name>a divalent metal cation</name>
        <dbReference type="ChEBI" id="CHEBI:60240"/>
    </cofactor>
</comment>
<comment type="subcellular location">
    <subcellularLocation>
        <location evidence="2">Nucleus</location>
    </subcellularLocation>
</comment>
<dbReference type="GO" id="GO:0005634">
    <property type="term" value="C:nucleus"/>
    <property type="evidence" value="ECO:0007669"/>
    <property type="project" value="UniProtKB-SubCell"/>
</dbReference>
<name>A0AAG5DSN1_ANOAO</name>
<dbReference type="GO" id="GO:0016787">
    <property type="term" value="F:hydrolase activity"/>
    <property type="evidence" value="ECO:0007669"/>
    <property type="project" value="UniProtKB-KW"/>
</dbReference>
<evidence type="ECO:0000256" key="2">
    <source>
        <dbReference type="ARBA" id="ARBA00004123"/>
    </source>
</evidence>
<evidence type="ECO:0000256" key="5">
    <source>
        <dbReference type="ARBA" id="ARBA00022723"/>
    </source>
</evidence>
<evidence type="ECO:0000256" key="7">
    <source>
        <dbReference type="ARBA" id="ARBA00023242"/>
    </source>
</evidence>
<dbReference type="GO" id="GO:0046872">
    <property type="term" value="F:metal ion binding"/>
    <property type="evidence" value="ECO:0007669"/>
    <property type="project" value="UniProtKB-KW"/>
</dbReference>
<accession>A0AAG5DSN1</accession>
<dbReference type="PANTHER" id="PTHR22930">
    <property type="match status" value="1"/>
</dbReference>
<evidence type="ECO:0000256" key="4">
    <source>
        <dbReference type="ARBA" id="ARBA00022722"/>
    </source>
</evidence>
<organism evidence="9 10">
    <name type="scientific">Anopheles atroparvus</name>
    <name type="common">European mosquito</name>
    <dbReference type="NCBI Taxonomy" id="41427"/>
    <lineage>
        <taxon>Eukaryota</taxon>
        <taxon>Metazoa</taxon>
        <taxon>Ecdysozoa</taxon>
        <taxon>Arthropoda</taxon>
        <taxon>Hexapoda</taxon>
        <taxon>Insecta</taxon>
        <taxon>Pterygota</taxon>
        <taxon>Neoptera</taxon>
        <taxon>Endopterygota</taxon>
        <taxon>Diptera</taxon>
        <taxon>Nematocera</taxon>
        <taxon>Culicoidea</taxon>
        <taxon>Culicidae</taxon>
        <taxon>Anophelinae</taxon>
        <taxon>Anopheles</taxon>
    </lineage>
</organism>
<dbReference type="InterPro" id="IPR027806">
    <property type="entry name" value="HARBI1_dom"/>
</dbReference>
<sequence>MGTRVHLAYGITLIVRIKPRRTLFLLARRSKQARRRFWMRSLFLRRGETTETLVEDLANHGVDDTIKNFIRLSRGDFYHLLDLITPAISKMDTNMRRALTPLERICITLRFLATGDSYDSLSILFRVSRQSISRIVPEVCDAIIAALKEYILPSTHAQWMEISDEFERKWNFPHVIGAIDGKHISITAPKNSGAEFYNYKQFYSIVLLGIVDANYNFIFVNIGCQGRMSDGGIFANSSIYQELENNRLAIPEPTTLGSSDSQRVPYMLLGDKAFALAPYMMTPFSGTPVRNSPERVFNYRHSRARRTVENAFGILSSVFRVLRKPMLLEPKIAEKVVLATVYLHNFSRKRNSSEIYMPSESIDREVNGQVVDGSWRGDIPTTSMIPLQGVPRRSAQYLQNIRSSLAHFFFTDNILPGQHRF</sequence>
<evidence type="ECO:0000256" key="6">
    <source>
        <dbReference type="ARBA" id="ARBA00022801"/>
    </source>
</evidence>
<comment type="similarity">
    <text evidence="3">Belongs to the HARBI1 family.</text>
</comment>
<keyword evidence="5" id="KW-0479">Metal-binding</keyword>